<dbReference type="PANTHER" id="PTHR35174:SF3">
    <property type="entry name" value="BLL7171 PROTEIN"/>
    <property type="match status" value="1"/>
</dbReference>
<comment type="similarity">
    <text evidence="1">Belongs to the YciI family.</text>
</comment>
<feature type="domain" description="YCII-related" evidence="2">
    <location>
        <begin position="1"/>
        <end position="116"/>
    </location>
</feature>
<accession>A0ABM6TFF5</accession>
<dbReference type="Gene3D" id="3.30.70.1060">
    <property type="entry name" value="Dimeric alpha+beta barrel"/>
    <property type="match status" value="1"/>
</dbReference>
<dbReference type="EMBL" id="CP027850">
    <property type="protein sequence ID" value="AVQ01858.1"/>
    <property type="molecule type" value="Genomic_DNA"/>
</dbReference>
<dbReference type="RefSeq" id="WP_013078769.1">
    <property type="nucleotide sequence ID" value="NZ_CP027850.1"/>
</dbReference>
<proteinExistence type="inferred from homology"/>
<dbReference type="InterPro" id="IPR011008">
    <property type="entry name" value="Dimeric_a/b-barrel"/>
</dbReference>
<dbReference type="PANTHER" id="PTHR35174">
    <property type="entry name" value="BLL7171 PROTEIN-RELATED"/>
    <property type="match status" value="1"/>
</dbReference>
<sequence length="123" mass="13480">MLYAILCYNQEDVVWSWSKDEEDAVMEKLGVVQERLAREGRLGPVARLMPTTAATTLRKDRDPPLVLDGPFAETKEQLLGFYVVDCGALDEALEIAKDLGKANPGGSYEIRPIALFQPGQAGA</sequence>
<reference evidence="3 4" key="1">
    <citation type="journal article" date="2015" name="Biotechnol. Bioeng.">
        <title>Genome sequence and phenotypic characterization of Caulobacter segnis.</title>
        <authorList>
            <person name="Patel S."/>
            <person name="Fletcher B."/>
            <person name="Scott D.C."/>
            <person name="Ely B."/>
        </authorList>
    </citation>
    <scope>NUCLEOTIDE SEQUENCE [LARGE SCALE GENOMIC DNA]</scope>
    <source>
        <strain evidence="3 4">TK0059</strain>
    </source>
</reference>
<evidence type="ECO:0000313" key="4">
    <source>
        <dbReference type="Proteomes" id="UP000240527"/>
    </source>
</evidence>
<evidence type="ECO:0000256" key="1">
    <source>
        <dbReference type="ARBA" id="ARBA00007689"/>
    </source>
</evidence>
<dbReference type="SUPFAM" id="SSF54909">
    <property type="entry name" value="Dimeric alpha+beta barrel"/>
    <property type="match status" value="1"/>
</dbReference>
<name>A0ABM6TFF5_9CAUL</name>
<dbReference type="Proteomes" id="UP000240527">
    <property type="component" value="Chromosome"/>
</dbReference>
<evidence type="ECO:0000313" key="3">
    <source>
        <dbReference type="EMBL" id="AVQ01858.1"/>
    </source>
</evidence>
<dbReference type="Pfam" id="PF03795">
    <property type="entry name" value="YCII"/>
    <property type="match status" value="1"/>
</dbReference>
<evidence type="ECO:0000259" key="2">
    <source>
        <dbReference type="Pfam" id="PF03795"/>
    </source>
</evidence>
<dbReference type="InterPro" id="IPR005545">
    <property type="entry name" value="YCII"/>
</dbReference>
<protein>
    <submittedName>
        <fullName evidence="3">YciI family protein</fullName>
    </submittedName>
</protein>
<gene>
    <name evidence="3" type="ORF">B7G68_08360</name>
</gene>
<organism evidence="3 4">
    <name type="scientific">Caulobacter segnis</name>
    <dbReference type="NCBI Taxonomy" id="88688"/>
    <lineage>
        <taxon>Bacteria</taxon>
        <taxon>Pseudomonadati</taxon>
        <taxon>Pseudomonadota</taxon>
        <taxon>Alphaproteobacteria</taxon>
        <taxon>Caulobacterales</taxon>
        <taxon>Caulobacteraceae</taxon>
        <taxon>Caulobacter</taxon>
    </lineage>
</organism>
<keyword evidence="4" id="KW-1185">Reference proteome</keyword>